<accession>A0A430A7T3</accession>
<evidence type="ECO:0000256" key="1">
    <source>
        <dbReference type="ARBA" id="ARBA00010266"/>
    </source>
</evidence>
<keyword evidence="2" id="KW-0378">Hydrolase</keyword>
<evidence type="ECO:0000256" key="3">
    <source>
        <dbReference type="SAM" id="Phobius"/>
    </source>
</evidence>
<keyword evidence="3" id="KW-0472">Membrane</keyword>
<dbReference type="PRINTS" id="PR01002">
    <property type="entry name" value="FLGFLGJ"/>
</dbReference>
<evidence type="ECO:0000313" key="6">
    <source>
        <dbReference type="Proteomes" id="UP000287101"/>
    </source>
</evidence>
<keyword evidence="3" id="KW-1133">Transmembrane helix</keyword>
<dbReference type="Gene3D" id="4.10.80.30">
    <property type="entry name" value="DNA polymerase, domain 6"/>
    <property type="match status" value="1"/>
</dbReference>
<proteinExistence type="inferred from homology"/>
<evidence type="ECO:0000313" key="5">
    <source>
        <dbReference type="EMBL" id="RSU03170.1"/>
    </source>
</evidence>
<keyword evidence="3" id="KW-0812">Transmembrane</keyword>
<dbReference type="AlphaFoldDB" id="A0A430A7T3"/>
<dbReference type="Pfam" id="PF01832">
    <property type="entry name" value="Glucosaminidase"/>
    <property type="match status" value="1"/>
</dbReference>
<dbReference type="InterPro" id="IPR002901">
    <property type="entry name" value="MGlyc_endo_b_GlcNAc-like_dom"/>
</dbReference>
<dbReference type="InterPro" id="IPR051056">
    <property type="entry name" value="Glycosyl_Hydrolase_73"/>
</dbReference>
<dbReference type="Proteomes" id="UP000287101">
    <property type="component" value="Unassembled WGS sequence"/>
</dbReference>
<dbReference type="EMBL" id="NGJY01000002">
    <property type="protein sequence ID" value="RSU03170.1"/>
    <property type="molecule type" value="Genomic_DNA"/>
</dbReference>
<dbReference type="GO" id="GO:0004040">
    <property type="term" value="F:amidase activity"/>
    <property type="evidence" value="ECO:0007669"/>
    <property type="project" value="InterPro"/>
</dbReference>
<protein>
    <recommendedName>
        <fullName evidence="4">Mannosyl-glycoprotein endo-beta-N-acetylglucosamidase-like domain-containing protein</fullName>
    </recommendedName>
</protein>
<gene>
    <name evidence="5" type="ORF">CBF31_05485</name>
</gene>
<comment type="similarity">
    <text evidence="1">Belongs to the glycosyl hydrolase 73 family.</text>
</comment>
<feature type="domain" description="Mannosyl-glycoprotein endo-beta-N-acetylglucosamidase-like" evidence="4">
    <location>
        <begin position="43"/>
        <end position="202"/>
    </location>
</feature>
<feature type="transmembrane region" description="Helical" evidence="3">
    <location>
        <begin position="16"/>
        <end position="38"/>
    </location>
</feature>
<evidence type="ECO:0000259" key="4">
    <source>
        <dbReference type="SMART" id="SM00047"/>
    </source>
</evidence>
<comment type="caution">
    <text evidence="5">The sequence shown here is derived from an EMBL/GenBank/DDBJ whole genome shotgun (WGS) entry which is preliminary data.</text>
</comment>
<dbReference type="OrthoDB" id="977752at2"/>
<evidence type="ECO:0000256" key="2">
    <source>
        <dbReference type="ARBA" id="ARBA00022801"/>
    </source>
</evidence>
<reference evidence="5 6" key="1">
    <citation type="submission" date="2017-05" db="EMBL/GenBank/DDBJ databases">
        <title>Vagococcus spp. assemblies.</title>
        <authorList>
            <person name="Gulvik C.A."/>
        </authorList>
    </citation>
    <scope>NUCLEOTIDE SEQUENCE [LARGE SCALE GENOMIC DNA]</scope>
    <source>
        <strain evidence="5 6">CCUG 41755</strain>
    </source>
</reference>
<dbReference type="SMART" id="SM00047">
    <property type="entry name" value="LYZ2"/>
    <property type="match status" value="1"/>
</dbReference>
<keyword evidence="6" id="KW-1185">Reference proteome</keyword>
<dbReference type="Gene3D" id="1.10.530.10">
    <property type="match status" value="1"/>
</dbReference>
<name>A0A430A7T3_9ENTE</name>
<dbReference type="PANTHER" id="PTHR33308">
    <property type="entry name" value="PEPTIDOGLYCAN HYDROLASE FLGJ"/>
    <property type="match status" value="1"/>
</dbReference>
<dbReference type="RefSeq" id="WP_126831382.1">
    <property type="nucleotide sequence ID" value="NZ_CBCRYB010000010.1"/>
</dbReference>
<dbReference type="PANTHER" id="PTHR33308:SF10">
    <property type="entry name" value="EXO-GLUCOSAMINIDASE LYTG"/>
    <property type="match status" value="1"/>
</dbReference>
<organism evidence="5 6">
    <name type="scientific">Vagococcus fessus</name>
    <dbReference type="NCBI Taxonomy" id="120370"/>
    <lineage>
        <taxon>Bacteria</taxon>
        <taxon>Bacillati</taxon>
        <taxon>Bacillota</taxon>
        <taxon>Bacilli</taxon>
        <taxon>Lactobacillales</taxon>
        <taxon>Enterococcaceae</taxon>
        <taxon>Vagococcus</taxon>
    </lineage>
</organism>
<sequence length="202" mass="22975">MTKSNKRRSKPLNQRISFWIMITLVMGVAFFGALALIATPFRNFQAPVDHTKEEFIERLAPYAQTIQQREGVLPSIILGQAILESDWGQSGLSQSYNNLFGVKAGPGEPSVDLATKEFVDGKWFDINAPFKVYQDWESSMDDHAKLFKNGVTWNTDIYKEVLASKNYKEAAKQLQLAGYATDPDYQNKIITVIEAYELYQYD</sequence>